<dbReference type="GO" id="GO:0022857">
    <property type="term" value="F:transmembrane transporter activity"/>
    <property type="evidence" value="ECO:0007669"/>
    <property type="project" value="TreeGrafter"/>
</dbReference>
<organism evidence="11 12">
    <name type="scientific">Desulfuromonas acetoxidans (strain DSM 684 / 11070)</name>
    <dbReference type="NCBI Taxonomy" id="281689"/>
    <lineage>
        <taxon>Bacteria</taxon>
        <taxon>Pseudomonadati</taxon>
        <taxon>Thermodesulfobacteriota</taxon>
        <taxon>Desulfuromonadia</taxon>
        <taxon>Desulfuromonadales</taxon>
        <taxon>Desulfuromonadaceae</taxon>
        <taxon>Desulfuromonas</taxon>
    </lineage>
</organism>
<evidence type="ECO:0000256" key="3">
    <source>
        <dbReference type="ARBA" id="ARBA00022475"/>
    </source>
</evidence>
<dbReference type="GO" id="GO:0005886">
    <property type="term" value="C:plasma membrane"/>
    <property type="evidence" value="ECO:0007669"/>
    <property type="project" value="UniProtKB-SubCell"/>
</dbReference>
<evidence type="ECO:0000256" key="2">
    <source>
        <dbReference type="ARBA" id="ARBA00022448"/>
    </source>
</evidence>
<feature type="transmembrane region" description="Helical" evidence="9">
    <location>
        <begin position="18"/>
        <end position="36"/>
    </location>
</feature>
<proteinExistence type="inferred from homology"/>
<feature type="transmembrane region" description="Helical" evidence="9">
    <location>
        <begin position="131"/>
        <end position="150"/>
    </location>
</feature>
<dbReference type="InterPro" id="IPR007387">
    <property type="entry name" value="TRAP_DctQ"/>
</dbReference>
<dbReference type="GO" id="GO:0015740">
    <property type="term" value="P:C4-dicarboxylate transport"/>
    <property type="evidence" value="ECO:0007669"/>
    <property type="project" value="TreeGrafter"/>
</dbReference>
<dbReference type="AlphaFoldDB" id="Q1K1C9"/>
<feature type="transmembrane region" description="Helical" evidence="9">
    <location>
        <begin position="91"/>
        <end position="111"/>
    </location>
</feature>
<dbReference type="Pfam" id="PF04290">
    <property type="entry name" value="DctQ"/>
    <property type="match status" value="1"/>
</dbReference>
<evidence type="ECO:0000256" key="1">
    <source>
        <dbReference type="ARBA" id="ARBA00004429"/>
    </source>
</evidence>
<keyword evidence="5 9" id="KW-0812">Transmembrane</keyword>
<keyword evidence="6 9" id="KW-1133">Transmembrane helix</keyword>
<keyword evidence="4" id="KW-0997">Cell inner membrane</keyword>
<sequence length="166" mass="18665">MKRAVHALSRMLRGIEDTLLAVLLAVMVILAVGQIVQRNLFDSGFVWTDELLRILVLWLTVIGALVASRTDQHIRMDVLVRFVPSALQGPLRRVVFVATAVVCGVLAWHSYQFVRIEAEYGSVLLGGYPSWWFQCVIPIGFALICWRYLALAIYPPPQQQETSEAV</sequence>
<dbReference type="PANTHER" id="PTHR35011:SF2">
    <property type="entry name" value="2,3-DIKETO-L-GULONATE TRAP TRANSPORTER SMALL PERMEASE PROTEIN YIAM"/>
    <property type="match status" value="1"/>
</dbReference>
<accession>Q1K1C9</accession>
<keyword evidence="12" id="KW-1185">Reference proteome</keyword>
<evidence type="ECO:0000313" key="12">
    <source>
        <dbReference type="Proteomes" id="UP000005695"/>
    </source>
</evidence>
<dbReference type="InterPro" id="IPR055348">
    <property type="entry name" value="DctQ"/>
</dbReference>
<evidence type="ECO:0000313" key="11">
    <source>
        <dbReference type="EMBL" id="EAT16459.1"/>
    </source>
</evidence>
<keyword evidence="7 9" id="KW-0472">Membrane</keyword>
<keyword evidence="3" id="KW-1003">Cell membrane</keyword>
<evidence type="ECO:0000259" key="10">
    <source>
        <dbReference type="Pfam" id="PF04290"/>
    </source>
</evidence>
<feature type="transmembrane region" description="Helical" evidence="9">
    <location>
        <begin position="51"/>
        <end position="70"/>
    </location>
</feature>
<dbReference type="Proteomes" id="UP000005695">
    <property type="component" value="Unassembled WGS sequence"/>
</dbReference>
<name>Q1K1C9_DESA6</name>
<dbReference type="PANTHER" id="PTHR35011">
    <property type="entry name" value="2,3-DIKETO-L-GULONATE TRAP TRANSPORTER SMALL PERMEASE PROTEIN YIAM"/>
    <property type="match status" value="1"/>
</dbReference>
<protein>
    <submittedName>
        <fullName evidence="11">Tripartite ATP-independent periplasmic transporter, DctQ component</fullName>
    </submittedName>
</protein>
<dbReference type="OrthoDB" id="5418442at2"/>
<gene>
    <name evidence="11" type="ORF">Dace_1923</name>
</gene>
<reference evidence="11" key="1">
    <citation type="submission" date="2006-05" db="EMBL/GenBank/DDBJ databases">
        <title>Annotation of the draft genome assembly of Desulfuromonas acetoxidans DSM 684.</title>
        <authorList>
            <consortium name="US DOE Joint Genome Institute (JGI-ORNL)"/>
            <person name="Larimer F."/>
            <person name="Land M."/>
            <person name="Hauser L."/>
        </authorList>
    </citation>
    <scope>NUCLEOTIDE SEQUENCE [LARGE SCALE GENOMIC DNA]</scope>
    <source>
        <strain evidence="11">DSM 684</strain>
    </source>
</reference>
<evidence type="ECO:0000256" key="7">
    <source>
        <dbReference type="ARBA" id="ARBA00023136"/>
    </source>
</evidence>
<comment type="subcellular location">
    <subcellularLocation>
        <location evidence="1">Cell inner membrane</location>
        <topology evidence="1">Multi-pass membrane protein</topology>
    </subcellularLocation>
</comment>
<dbReference type="EMBL" id="AAEW02000005">
    <property type="protein sequence ID" value="EAT16459.1"/>
    <property type="molecule type" value="Genomic_DNA"/>
</dbReference>
<comment type="caution">
    <text evidence="11">The sequence shown here is derived from an EMBL/GenBank/DDBJ whole genome shotgun (WGS) entry which is preliminary data.</text>
</comment>
<evidence type="ECO:0000256" key="6">
    <source>
        <dbReference type="ARBA" id="ARBA00022989"/>
    </source>
</evidence>
<dbReference type="RefSeq" id="WP_005999150.1">
    <property type="nucleotide sequence ID" value="NZ_AAEW02000005.1"/>
</dbReference>
<feature type="domain" description="Tripartite ATP-independent periplasmic transporters DctQ component" evidence="10">
    <location>
        <begin position="27"/>
        <end position="151"/>
    </location>
</feature>
<evidence type="ECO:0000256" key="5">
    <source>
        <dbReference type="ARBA" id="ARBA00022692"/>
    </source>
</evidence>
<keyword evidence="2" id="KW-0813">Transport</keyword>
<comment type="similarity">
    <text evidence="8">Belongs to the TRAP transporter small permease family.</text>
</comment>
<evidence type="ECO:0000256" key="8">
    <source>
        <dbReference type="ARBA" id="ARBA00038436"/>
    </source>
</evidence>
<evidence type="ECO:0000256" key="9">
    <source>
        <dbReference type="SAM" id="Phobius"/>
    </source>
</evidence>
<reference evidence="11" key="2">
    <citation type="submission" date="2006-05" db="EMBL/GenBank/DDBJ databases">
        <title>Sequencing of the draft genome and assembly of Desulfuromonas acetoxidans DSM 684.</title>
        <authorList>
            <consortium name="US DOE Joint Genome Institute (JGI-PGF)"/>
            <person name="Copeland A."/>
            <person name="Lucas S."/>
            <person name="Lapidus A."/>
            <person name="Barry K."/>
            <person name="Detter J.C."/>
            <person name="Glavina del Rio T."/>
            <person name="Hammon N."/>
            <person name="Israni S."/>
            <person name="Dalin E."/>
            <person name="Tice H."/>
            <person name="Bruce D."/>
            <person name="Pitluck S."/>
            <person name="Richardson P."/>
        </authorList>
    </citation>
    <scope>NUCLEOTIDE SEQUENCE [LARGE SCALE GENOMIC DNA]</scope>
    <source>
        <strain evidence="11">DSM 684</strain>
    </source>
</reference>
<evidence type="ECO:0000256" key="4">
    <source>
        <dbReference type="ARBA" id="ARBA00022519"/>
    </source>
</evidence>